<dbReference type="PANTHER" id="PTHR31650:SF1">
    <property type="entry name" value="WAX ESTER SYNTHASE_DIACYLGLYCEROL ACYLTRANSFERASE 4-RELATED"/>
    <property type="match status" value="1"/>
</dbReference>
<name>A0A226EJ19_FOLCA</name>
<evidence type="ECO:0000259" key="3">
    <source>
        <dbReference type="Pfam" id="PF06974"/>
    </source>
</evidence>
<dbReference type="InterPro" id="IPR009721">
    <property type="entry name" value="O-acyltransferase_WSD1_C"/>
</dbReference>
<dbReference type="GO" id="GO:0008374">
    <property type="term" value="F:O-acyltransferase activity"/>
    <property type="evidence" value="ECO:0007669"/>
    <property type="project" value="InterPro"/>
</dbReference>
<reference evidence="4 5" key="1">
    <citation type="submission" date="2015-12" db="EMBL/GenBank/DDBJ databases">
        <title>The genome of Folsomia candida.</title>
        <authorList>
            <person name="Faddeeva A."/>
            <person name="Derks M.F."/>
            <person name="Anvar Y."/>
            <person name="Smit S."/>
            <person name="Van Straalen N."/>
            <person name="Roelofs D."/>
        </authorList>
    </citation>
    <scope>NUCLEOTIDE SEQUENCE [LARGE SCALE GENOMIC DNA]</scope>
    <source>
        <strain evidence="4 5">VU population</strain>
        <tissue evidence="4">Whole body</tissue>
    </source>
</reference>
<keyword evidence="2" id="KW-0812">Transmembrane</keyword>
<keyword evidence="5" id="KW-1185">Reference proteome</keyword>
<accession>A0A226EJ19</accession>
<dbReference type="OMA" id="DIRDNIC"/>
<dbReference type="Pfam" id="PF06974">
    <property type="entry name" value="WS_DGAT_C"/>
    <property type="match status" value="1"/>
</dbReference>
<dbReference type="PANTHER" id="PTHR31650">
    <property type="entry name" value="O-ACYLTRANSFERASE (WSD1-LIKE) FAMILY PROTEIN"/>
    <property type="match status" value="1"/>
</dbReference>
<keyword evidence="2" id="KW-1133">Transmembrane helix</keyword>
<sequence>MSKLSKVWFVANIYKIRILILVLLLYLFFPLFILGILVLQLIRKCVEIWAKIRIKQVDTIMSPESALVADDDLYGIPSNTVALFVLNGQVTVDNLRRLMYENIISKQNAAGKLLYPQLQQFPVRCCKFMFWVWDEDFNIEAHVRLHRVVSDTDENKVWNETDILKLQANLLRKQWMRNKSLWELELVPNYSTSARTSSTRQLKTVMLIRFHESLGDIASWFRLFLTSLCDNEEGHSLSNHHHSSSPSSSTPHKSEEKVRGTYINTTGIMWRCIYERFRTTLVLPLYFARALLQPSEEDNHCWRVEEKELVKRDHFKIIDKFSVQHIKDIKLLLGVNFTSVILAATASAIRTTLLTLGQVPKSILVELPTMTKACQCDIRDNICTYRSPISIRLPIGVASSKERLRLCQEFYSKSKQSREATCHGMIRHFLGFFPITWIKPIQRKLKCSGTLLNLPCTTEYFSMFSSPVEDVIVASTKENGFTITFLSYADFIRMSLVIDHRLIPANRDNVAKNLLKNFYSDLIVLGIEVVV</sequence>
<gene>
    <name evidence="4" type="ORF">Fcan01_07756</name>
</gene>
<dbReference type="OrthoDB" id="619536at2759"/>
<feature type="transmembrane region" description="Helical" evidence="2">
    <location>
        <begin position="20"/>
        <end position="42"/>
    </location>
</feature>
<dbReference type="AlphaFoldDB" id="A0A226EJ19"/>
<evidence type="ECO:0000313" key="4">
    <source>
        <dbReference type="EMBL" id="OXA56751.1"/>
    </source>
</evidence>
<evidence type="ECO:0000313" key="5">
    <source>
        <dbReference type="Proteomes" id="UP000198287"/>
    </source>
</evidence>
<dbReference type="InterPro" id="IPR045034">
    <property type="entry name" value="O-acyltransferase_WSD1-like"/>
</dbReference>
<proteinExistence type="predicted"/>
<keyword evidence="2" id="KW-0472">Membrane</keyword>
<dbReference type="GO" id="GO:0005886">
    <property type="term" value="C:plasma membrane"/>
    <property type="evidence" value="ECO:0007669"/>
    <property type="project" value="TreeGrafter"/>
</dbReference>
<evidence type="ECO:0000256" key="2">
    <source>
        <dbReference type="SAM" id="Phobius"/>
    </source>
</evidence>
<comment type="caution">
    <text evidence="4">The sequence shown here is derived from an EMBL/GenBank/DDBJ whole genome shotgun (WGS) entry which is preliminary data.</text>
</comment>
<evidence type="ECO:0000256" key="1">
    <source>
        <dbReference type="SAM" id="MobiDB-lite"/>
    </source>
</evidence>
<feature type="region of interest" description="Disordered" evidence="1">
    <location>
        <begin position="236"/>
        <end position="257"/>
    </location>
</feature>
<dbReference type="Proteomes" id="UP000198287">
    <property type="component" value="Unassembled WGS sequence"/>
</dbReference>
<dbReference type="GO" id="GO:0019432">
    <property type="term" value="P:triglyceride biosynthetic process"/>
    <property type="evidence" value="ECO:0007669"/>
    <property type="project" value="TreeGrafter"/>
</dbReference>
<feature type="domain" description="O-acyltransferase WSD1 C-terminal" evidence="3">
    <location>
        <begin position="390"/>
        <end position="505"/>
    </location>
</feature>
<dbReference type="EMBL" id="LNIX01000003">
    <property type="protein sequence ID" value="OXA56751.1"/>
    <property type="molecule type" value="Genomic_DNA"/>
</dbReference>
<protein>
    <recommendedName>
        <fullName evidence="3">O-acyltransferase WSD1 C-terminal domain-containing protein</fullName>
    </recommendedName>
</protein>
<organism evidence="4 5">
    <name type="scientific">Folsomia candida</name>
    <name type="common">Springtail</name>
    <dbReference type="NCBI Taxonomy" id="158441"/>
    <lineage>
        <taxon>Eukaryota</taxon>
        <taxon>Metazoa</taxon>
        <taxon>Ecdysozoa</taxon>
        <taxon>Arthropoda</taxon>
        <taxon>Hexapoda</taxon>
        <taxon>Collembola</taxon>
        <taxon>Entomobryomorpha</taxon>
        <taxon>Isotomoidea</taxon>
        <taxon>Isotomidae</taxon>
        <taxon>Proisotominae</taxon>
        <taxon>Folsomia</taxon>
    </lineage>
</organism>